<sequence length="186" mass="19884">MSVTLILGGARSGKSALAERLARESGKEVVYLATARAGDGEMGVRIAHHRARRPAAWRTVEECLELARVLRRECMPGRLVLVDCLTLWLTNLMLSGAEPLPETGELILPPGFARERAALFDLFEAGVPGELVLVSNEVGMGIVPLGALTRRFVDEAGRLNQEVAARAGRVILIAAGLPLVLKGAPC</sequence>
<reference evidence="16" key="1">
    <citation type="journal article" date="2019" name="Int. J. Syst. Evol. Microbiol.">
        <title>The Global Catalogue of Microorganisms (GCM) 10K type strain sequencing project: providing services to taxonomists for standard genome sequencing and annotation.</title>
        <authorList>
            <consortium name="The Broad Institute Genomics Platform"/>
            <consortium name="The Broad Institute Genome Sequencing Center for Infectious Disease"/>
            <person name="Wu L."/>
            <person name="Ma J."/>
        </authorList>
    </citation>
    <scope>NUCLEOTIDE SEQUENCE [LARGE SCALE GENOMIC DNA]</scope>
    <source>
        <strain evidence="16">CCM 7480</strain>
    </source>
</reference>
<dbReference type="RefSeq" id="WP_312551691.1">
    <property type="nucleotide sequence ID" value="NZ_JBHRVV010000001.1"/>
</dbReference>
<comment type="catalytic activity">
    <reaction evidence="2 14">
        <text>adenosylcob(III)inamide phosphate + GTP + H(+) = adenosylcob(III)inamide-GDP + diphosphate</text>
        <dbReference type="Rhea" id="RHEA:22712"/>
        <dbReference type="ChEBI" id="CHEBI:15378"/>
        <dbReference type="ChEBI" id="CHEBI:33019"/>
        <dbReference type="ChEBI" id="CHEBI:37565"/>
        <dbReference type="ChEBI" id="CHEBI:58502"/>
        <dbReference type="ChEBI" id="CHEBI:60487"/>
        <dbReference type="EC" id="2.7.7.62"/>
    </reaction>
</comment>
<dbReference type="Proteomes" id="UP001595665">
    <property type="component" value="Unassembled WGS sequence"/>
</dbReference>
<evidence type="ECO:0000313" key="15">
    <source>
        <dbReference type="EMBL" id="MFC3460490.1"/>
    </source>
</evidence>
<keyword evidence="12 14" id="KW-0067">ATP-binding</keyword>
<keyword evidence="15" id="KW-0548">Nucleotidyltransferase</keyword>
<accession>A0ABV7PML3</accession>
<keyword evidence="11 14" id="KW-0418">Kinase</keyword>
<organism evidence="15 16">
    <name type="scientific">Massilia haematophila</name>
    <dbReference type="NCBI Taxonomy" id="457923"/>
    <lineage>
        <taxon>Bacteria</taxon>
        <taxon>Pseudomonadati</taxon>
        <taxon>Pseudomonadota</taxon>
        <taxon>Betaproteobacteria</taxon>
        <taxon>Burkholderiales</taxon>
        <taxon>Oxalobacteraceae</taxon>
        <taxon>Telluria group</taxon>
        <taxon>Massilia</taxon>
    </lineage>
</organism>
<dbReference type="EC" id="2.7.7.62" evidence="14"/>
<evidence type="ECO:0000256" key="5">
    <source>
        <dbReference type="ARBA" id="ARBA00004692"/>
    </source>
</evidence>
<comment type="caution">
    <text evidence="15">The sequence shown here is derived from an EMBL/GenBank/DDBJ whole genome shotgun (WGS) entry which is preliminary data.</text>
</comment>
<evidence type="ECO:0000256" key="7">
    <source>
        <dbReference type="ARBA" id="ARBA00007490"/>
    </source>
</evidence>
<evidence type="ECO:0000256" key="9">
    <source>
        <dbReference type="ARBA" id="ARBA00022679"/>
    </source>
</evidence>
<comment type="function">
    <text evidence="4 14">Catalyzes ATP-dependent phosphorylation of adenosylcobinamide and addition of GMP to adenosylcobinamide phosphate.</text>
</comment>
<dbReference type="EMBL" id="JBHRVV010000001">
    <property type="protein sequence ID" value="MFC3460490.1"/>
    <property type="molecule type" value="Genomic_DNA"/>
</dbReference>
<dbReference type="Gene3D" id="3.40.50.300">
    <property type="entry name" value="P-loop containing nucleotide triphosphate hydrolases"/>
    <property type="match status" value="1"/>
</dbReference>
<keyword evidence="8 14" id="KW-0169">Cobalamin biosynthesis</keyword>
<evidence type="ECO:0000256" key="12">
    <source>
        <dbReference type="ARBA" id="ARBA00022840"/>
    </source>
</evidence>
<keyword evidence="10 14" id="KW-0547">Nucleotide-binding</keyword>
<dbReference type="InterPro" id="IPR027417">
    <property type="entry name" value="P-loop_NTPase"/>
</dbReference>
<evidence type="ECO:0000256" key="11">
    <source>
        <dbReference type="ARBA" id="ARBA00022777"/>
    </source>
</evidence>
<dbReference type="PANTHER" id="PTHR34848">
    <property type="match status" value="1"/>
</dbReference>
<dbReference type="GO" id="GO:0043752">
    <property type="term" value="F:adenosylcobinamide kinase activity"/>
    <property type="evidence" value="ECO:0007669"/>
    <property type="project" value="UniProtKB-EC"/>
</dbReference>
<evidence type="ECO:0000256" key="8">
    <source>
        <dbReference type="ARBA" id="ARBA00022573"/>
    </source>
</evidence>
<evidence type="ECO:0000256" key="6">
    <source>
        <dbReference type="ARBA" id="ARBA00005159"/>
    </source>
</evidence>
<dbReference type="GO" id="GO:0008820">
    <property type="term" value="F:cobinamide phosphate guanylyltransferase activity"/>
    <property type="evidence" value="ECO:0007669"/>
    <property type="project" value="UniProtKB-EC"/>
</dbReference>
<evidence type="ECO:0000256" key="2">
    <source>
        <dbReference type="ARBA" id="ARBA00000711"/>
    </source>
</evidence>
<keyword evidence="13 14" id="KW-0342">GTP-binding</keyword>
<dbReference type="NCBIfam" id="NF004469">
    <property type="entry name" value="PRK05800.1"/>
    <property type="match status" value="1"/>
</dbReference>
<keyword evidence="16" id="KW-1185">Reference proteome</keyword>
<comment type="pathway">
    <text evidence="6 14">Cofactor biosynthesis; adenosylcobalamin biosynthesis; adenosylcobalamin from cob(II)yrinate a,c-diamide: step 5/7.</text>
</comment>
<evidence type="ECO:0000313" key="16">
    <source>
        <dbReference type="Proteomes" id="UP001595665"/>
    </source>
</evidence>
<proteinExistence type="inferred from homology"/>
<dbReference type="PANTHER" id="PTHR34848:SF1">
    <property type="entry name" value="BIFUNCTIONAL ADENOSYLCOBALAMIN BIOSYNTHESIS PROTEIN COBU"/>
    <property type="match status" value="1"/>
</dbReference>
<dbReference type="SUPFAM" id="SSF52540">
    <property type="entry name" value="P-loop containing nucleoside triphosphate hydrolases"/>
    <property type="match status" value="1"/>
</dbReference>
<comment type="similarity">
    <text evidence="7 14">Belongs to the CobU/CobP family.</text>
</comment>
<evidence type="ECO:0000256" key="1">
    <source>
        <dbReference type="ARBA" id="ARBA00000312"/>
    </source>
</evidence>
<name>A0ABV7PML3_9BURK</name>
<dbReference type="CDD" id="cd00544">
    <property type="entry name" value="CobU"/>
    <property type="match status" value="1"/>
</dbReference>
<dbReference type="InterPro" id="IPR003203">
    <property type="entry name" value="CobU/CobP"/>
</dbReference>
<comment type="catalytic activity">
    <reaction evidence="3">
        <text>adenosylcob(III)inamide + GTP = adenosylcob(III)inamide phosphate + GDP + H(+)</text>
        <dbReference type="Rhea" id="RHEA:15765"/>
        <dbReference type="ChEBI" id="CHEBI:2480"/>
        <dbReference type="ChEBI" id="CHEBI:15378"/>
        <dbReference type="ChEBI" id="CHEBI:37565"/>
        <dbReference type="ChEBI" id="CHEBI:58189"/>
        <dbReference type="ChEBI" id="CHEBI:58502"/>
        <dbReference type="EC" id="2.7.1.156"/>
    </reaction>
</comment>
<keyword evidence="9 14" id="KW-0808">Transferase</keyword>
<dbReference type="PIRSF" id="PIRSF006135">
    <property type="entry name" value="CobU"/>
    <property type="match status" value="1"/>
</dbReference>
<comment type="catalytic activity">
    <reaction evidence="1 14">
        <text>adenosylcob(III)inamide + ATP = adenosylcob(III)inamide phosphate + ADP + H(+)</text>
        <dbReference type="Rhea" id="RHEA:15769"/>
        <dbReference type="ChEBI" id="CHEBI:2480"/>
        <dbReference type="ChEBI" id="CHEBI:15378"/>
        <dbReference type="ChEBI" id="CHEBI:30616"/>
        <dbReference type="ChEBI" id="CHEBI:58502"/>
        <dbReference type="ChEBI" id="CHEBI:456216"/>
        <dbReference type="EC" id="2.7.1.156"/>
    </reaction>
</comment>
<gene>
    <name evidence="15" type="primary">cobU</name>
    <name evidence="15" type="ORF">ACFOPH_19875</name>
</gene>
<evidence type="ECO:0000256" key="13">
    <source>
        <dbReference type="ARBA" id="ARBA00023134"/>
    </source>
</evidence>
<dbReference type="Pfam" id="PF02283">
    <property type="entry name" value="CobU"/>
    <property type="match status" value="1"/>
</dbReference>
<comment type="pathway">
    <text evidence="5 14">Cofactor biosynthesis; adenosylcobalamin biosynthesis; adenosylcobalamin from cob(II)yrinate a,c-diamide: step 6/7.</text>
</comment>
<evidence type="ECO:0000256" key="10">
    <source>
        <dbReference type="ARBA" id="ARBA00022741"/>
    </source>
</evidence>
<evidence type="ECO:0000256" key="14">
    <source>
        <dbReference type="PIRNR" id="PIRNR006135"/>
    </source>
</evidence>
<protein>
    <recommendedName>
        <fullName evidence="14">Bifunctional adenosylcobalamin biosynthesis protein</fullName>
        <ecNumber evidence="14">2.7.1.156</ecNumber>
        <ecNumber evidence="14">2.7.7.62</ecNumber>
    </recommendedName>
</protein>
<evidence type="ECO:0000256" key="4">
    <source>
        <dbReference type="ARBA" id="ARBA00003889"/>
    </source>
</evidence>
<evidence type="ECO:0000256" key="3">
    <source>
        <dbReference type="ARBA" id="ARBA00001522"/>
    </source>
</evidence>
<dbReference type="EC" id="2.7.1.156" evidence="14"/>